<evidence type="ECO:0000256" key="6">
    <source>
        <dbReference type="ARBA" id="ARBA00023163"/>
    </source>
</evidence>
<comment type="subcellular location">
    <subcellularLocation>
        <location evidence="1">Nucleus</location>
    </subcellularLocation>
</comment>
<dbReference type="Gene3D" id="1.10.10.60">
    <property type="entry name" value="Homeodomain-like"/>
    <property type="match status" value="1"/>
</dbReference>
<keyword evidence="4" id="KW-0156">Chromatin regulator</keyword>
<dbReference type="GO" id="GO:0000812">
    <property type="term" value="C:Swr1 complex"/>
    <property type="evidence" value="ECO:0007669"/>
    <property type="project" value="EnsemblFungi"/>
</dbReference>
<accession>W6MM00</accession>
<dbReference type="InterPro" id="IPR032563">
    <property type="entry name" value="DAMP1_SANT-like"/>
</dbReference>
<proteinExistence type="inferred from homology"/>
<dbReference type="GO" id="GO:0006281">
    <property type="term" value="P:DNA repair"/>
    <property type="evidence" value="ECO:0007669"/>
    <property type="project" value="EnsemblFungi"/>
</dbReference>
<reference evidence="11" key="1">
    <citation type="submission" date="2013-12" db="EMBL/GenBank/DDBJ databases">
        <authorList>
            <person name="Genoscope - CEA"/>
        </authorList>
    </citation>
    <scope>NUCLEOTIDE SEQUENCE</scope>
    <source>
        <strain evidence="11">CBS 1993</strain>
    </source>
</reference>
<dbReference type="HOGENOM" id="CLU_018539_4_1_1"/>
<name>W6MM00_9ASCO</name>
<gene>
    <name evidence="11" type="ORF">KUCA_T00003186001</name>
</gene>
<evidence type="ECO:0000256" key="5">
    <source>
        <dbReference type="ARBA" id="ARBA00023015"/>
    </source>
</evidence>
<comment type="similarity">
    <text evidence="2">Belongs to the SWC4 family.</text>
</comment>
<evidence type="ECO:0000256" key="9">
    <source>
        <dbReference type="SAM" id="MobiDB-lite"/>
    </source>
</evidence>
<dbReference type="Pfam" id="PF16282">
    <property type="entry name" value="SANT_DAMP1_like"/>
    <property type="match status" value="1"/>
</dbReference>
<evidence type="ECO:0000256" key="3">
    <source>
        <dbReference type="ARBA" id="ARBA00019132"/>
    </source>
</evidence>
<dbReference type="GO" id="GO:0051276">
    <property type="term" value="P:chromosome organization"/>
    <property type="evidence" value="ECO:0007669"/>
    <property type="project" value="EnsemblFungi"/>
</dbReference>
<comment type="function">
    <text evidence="8">Component of the SWR1 complex which mediates the ATP-dependent exchange of histone H2A for the H2A variant HZT1 leading to transcriptional regulation of selected genes by chromatin remodeling. Component of the NuA4 histone acetyltransferase complex which is involved in transcriptional activation of selected genes principally by acetylation of nucleosomal histone H4 and H2A. The NuA4 complex is also involved in DNA repair.</text>
</comment>
<keyword evidence="6" id="KW-0804">Transcription</keyword>
<dbReference type="OrthoDB" id="19740at2759"/>
<dbReference type="GO" id="GO:0035267">
    <property type="term" value="C:NuA4 histone acetyltransferase complex"/>
    <property type="evidence" value="ECO:0007669"/>
    <property type="project" value="EnsemblFungi"/>
</dbReference>
<feature type="region of interest" description="Disordered" evidence="9">
    <location>
        <begin position="1"/>
        <end position="38"/>
    </location>
</feature>
<evidence type="ECO:0000313" key="11">
    <source>
        <dbReference type="EMBL" id="CDK27208.1"/>
    </source>
</evidence>
<evidence type="ECO:0000256" key="4">
    <source>
        <dbReference type="ARBA" id="ARBA00022853"/>
    </source>
</evidence>
<evidence type="ECO:0000256" key="1">
    <source>
        <dbReference type="ARBA" id="ARBA00004123"/>
    </source>
</evidence>
<evidence type="ECO:0000256" key="7">
    <source>
        <dbReference type="ARBA" id="ARBA00023242"/>
    </source>
</evidence>
<protein>
    <recommendedName>
        <fullName evidence="3">SWR1-complex protein 4</fullName>
    </recommendedName>
</protein>
<feature type="compositionally biased region" description="Polar residues" evidence="9">
    <location>
        <begin position="1"/>
        <end position="16"/>
    </location>
</feature>
<evidence type="ECO:0000259" key="10">
    <source>
        <dbReference type="Pfam" id="PF16282"/>
    </source>
</evidence>
<feature type="domain" description="DAMP1 SANT/Myb-like" evidence="10">
    <location>
        <begin position="106"/>
        <end position="184"/>
    </location>
</feature>
<dbReference type="EMBL" id="HG793128">
    <property type="protein sequence ID" value="CDK27208.1"/>
    <property type="molecule type" value="Genomic_DNA"/>
</dbReference>
<keyword evidence="5" id="KW-0805">Transcription regulation</keyword>
<sequence>MSSSDILDVLNIQSSHVQKKRPGDAKPAGPKKKKQGTMNRELYNLIGQNAPPIAMEKTSKFKSRLNSSVKTTPWSYTSFVNEARQDGLELHHWIKGSSDLAKDKEYPFAKFNSKINIPELTEDNYKESLGSEDWSFEETKHLFELANDFDINWFVIYDRYDFDGAERSLEDLKERFYDACEKLLTKKYESSYTDEKTQTLIDNLKSFDKSKELERKEYLSRLLQRNPTEIAEEQSLVIEARKFELSAKKMLQERAGLLQLLDSAQSTGSVSQYLTSQGLTQLYNNLMLADKGKKRKVEVPVPPQIDSSLIRGSDKHKKITAASIAPESAKKPEPLTHASEMLAKRLSAEEREIYGLTIHQDKISAGVNLRSNKISSYKPAVQAKIASTLNELGISTKPTIPTGKVCEKFDELLHAISILLETKRQTDKLETEIRLIQSQRED</sequence>
<reference evidence="11" key="2">
    <citation type="submission" date="2014-02" db="EMBL/GenBank/DDBJ databases">
        <title>Complete DNA sequence of /Kuraishia capsulata/ illustrates novel genomic features among budding yeasts (/Saccharomycotina/).</title>
        <authorList>
            <person name="Morales L."/>
            <person name="Noel B."/>
            <person name="Porcel B."/>
            <person name="Marcet-Houben M."/>
            <person name="Hullo M-F."/>
            <person name="Sacerdot C."/>
            <person name="Tekaia F."/>
            <person name="Leh-Louis V."/>
            <person name="Despons L."/>
            <person name="Khanna V."/>
            <person name="Aury J-M."/>
            <person name="Barbe V."/>
            <person name="Couloux A."/>
            <person name="Labadie K."/>
            <person name="Pelletier E."/>
            <person name="Souciet J-L."/>
            <person name="Boekhout T."/>
            <person name="Gabaldon T."/>
            <person name="Wincker P."/>
            <person name="Dujon B."/>
        </authorList>
    </citation>
    <scope>NUCLEOTIDE SEQUENCE</scope>
    <source>
        <strain evidence="11">CBS 1993</strain>
    </source>
</reference>
<dbReference type="GeneID" id="34520592"/>
<dbReference type="STRING" id="1382522.W6MM00"/>
<keyword evidence="7" id="KW-0539">Nucleus</keyword>
<dbReference type="AlphaFoldDB" id="W6MM00"/>
<dbReference type="GO" id="GO:0006338">
    <property type="term" value="P:chromatin remodeling"/>
    <property type="evidence" value="ECO:0007669"/>
    <property type="project" value="EnsemblFungi"/>
</dbReference>
<dbReference type="PANTHER" id="PTHR12855:SF10">
    <property type="entry name" value="DNA METHYLTRANSFERASE 1-ASSOCIATED PROTEIN 1"/>
    <property type="match status" value="1"/>
</dbReference>
<dbReference type="InterPro" id="IPR027109">
    <property type="entry name" value="Swc4/Dmap1"/>
</dbReference>
<evidence type="ECO:0000313" key="12">
    <source>
        <dbReference type="Proteomes" id="UP000019384"/>
    </source>
</evidence>
<dbReference type="PANTHER" id="PTHR12855">
    <property type="entry name" value="DNA METHYLTRANSFERASE 1-ASSOCIATED PROTEIN 1 FAMILY MEMBER"/>
    <property type="match status" value="1"/>
</dbReference>
<evidence type="ECO:0000256" key="8">
    <source>
        <dbReference type="ARBA" id="ARBA00025264"/>
    </source>
</evidence>
<dbReference type="RefSeq" id="XP_022459204.1">
    <property type="nucleotide sequence ID" value="XM_022601576.1"/>
</dbReference>
<organism evidence="11 12">
    <name type="scientific">Kuraishia capsulata CBS 1993</name>
    <dbReference type="NCBI Taxonomy" id="1382522"/>
    <lineage>
        <taxon>Eukaryota</taxon>
        <taxon>Fungi</taxon>
        <taxon>Dikarya</taxon>
        <taxon>Ascomycota</taxon>
        <taxon>Saccharomycotina</taxon>
        <taxon>Pichiomycetes</taxon>
        <taxon>Pichiales</taxon>
        <taxon>Pichiaceae</taxon>
        <taxon>Kuraishia</taxon>
    </lineage>
</organism>
<keyword evidence="12" id="KW-1185">Reference proteome</keyword>
<evidence type="ECO:0000256" key="2">
    <source>
        <dbReference type="ARBA" id="ARBA00006918"/>
    </source>
</evidence>
<dbReference type="Proteomes" id="UP000019384">
    <property type="component" value="Unassembled WGS sequence"/>
</dbReference>
<dbReference type="GO" id="GO:0003714">
    <property type="term" value="F:transcription corepressor activity"/>
    <property type="evidence" value="ECO:0007669"/>
    <property type="project" value="TreeGrafter"/>
</dbReference>
<dbReference type="GO" id="GO:0000122">
    <property type="term" value="P:negative regulation of transcription by RNA polymerase II"/>
    <property type="evidence" value="ECO:0007669"/>
    <property type="project" value="TreeGrafter"/>
</dbReference>